<feature type="domain" description="NAD-dependent epimerase/dehydratase" evidence="4">
    <location>
        <begin position="7"/>
        <end position="234"/>
    </location>
</feature>
<evidence type="ECO:0000259" key="4">
    <source>
        <dbReference type="Pfam" id="PF01370"/>
    </source>
</evidence>
<keyword evidence="3" id="KW-0119">Carbohydrate metabolism</keyword>
<keyword evidence="2" id="KW-0413">Isomerase</keyword>
<dbReference type="NCBIfam" id="TIGR02197">
    <property type="entry name" value="heptose_epim"/>
    <property type="match status" value="1"/>
</dbReference>
<dbReference type="GO" id="GO:0008712">
    <property type="term" value="F:ADP-glyceromanno-heptose 6-epimerase activity"/>
    <property type="evidence" value="ECO:0007669"/>
    <property type="project" value="InterPro"/>
</dbReference>
<reference evidence="5" key="1">
    <citation type="journal article" date="2020" name="Nature">
        <title>Giant virus diversity and host interactions through global metagenomics.</title>
        <authorList>
            <person name="Schulz F."/>
            <person name="Roux S."/>
            <person name="Paez-Espino D."/>
            <person name="Jungbluth S."/>
            <person name="Walsh D.A."/>
            <person name="Denef V.J."/>
            <person name="McMahon K.D."/>
            <person name="Konstantinidis K.T."/>
            <person name="Eloe-Fadrosh E.A."/>
            <person name="Kyrpides N.C."/>
            <person name="Woyke T."/>
        </authorList>
    </citation>
    <scope>NUCLEOTIDE SEQUENCE</scope>
    <source>
        <strain evidence="5">GVMAG-M-3300001351-8</strain>
    </source>
</reference>
<dbReference type="PANTHER" id="PTHR43103:SF3">
    <property type="entry name" value="ADP-L-GLYCERO-D-MANNO-HEPTOSE-6-EPIMERASE"/>
    <property type="match status" value="1"/>
</dbReference>
<dbReference type="Gene3D" id="3.90.25.10">
    <property type="entry name" value="UDP-galactose 4-epimerase, domain 1"/>
    <property type="match status" value="1"/>
</dbReference>
<dbReference type="AlphaFoldDB" id="A0A6C0EI75"/>
<evidence type="ECO:0000256" key="2">
    <source>
        <dbReference type="ARBA" id="ARBA00023235"/>
    </source>
</evidence>
<dbReference type="InterPro" id="IPR036291">
    <property type="entry name" value="NAD(P)-bd_dom_sf"/>
</dbReference>
<organism evidence="5">
    <name type="scientific">viral metagenome</name>
    <dbReference type="NCBI Taxonomy" id="1070528"/>
    <lineage>
        <taxon>unclassified sequences</taxon>
        <taxon>metagenomes</taxon>
        <taxon>organismal metagenomes</taxon>
    </lineage>
</organism>
<dbReference type="GO" id="GO:0005975">
    <property type="term" value="P:carbohydrate metabolic process"/>
    <property type="evidence" value="ECO:0007669"/>
    <property type="project" value="InterPro"/>
</dbReference>
<protein>
    <recommendedName>
        <fullName evidence="4">NAD-dependent epimerase/dehydratase domain-containing protein</fullName>
    </recommendedName>
</protein>
<accession>A0A6C0EI75</accession>
<proteinExistence type="predicted"/>
<dbReference type="GO" id="GO:0050661">
    <property type="term" value="F:NADP binding"/>
    <property type="evidence" value="ECO:0007669"/>
    <property type="project" value="InterPro"/>
</dbReference>
<dbReference type="InterPro" id="IPR011912">
    <property type="entry name" value="Heptose_epim"/>
</dbReference>
<evidence type="ECO:0000256" key="3">
    <source>
        <dbReference type="ARBA" id="ARBA00023277"/>
    </source>
</evidence>
<dbReference type="PANTHER" id="PTHR43103">
    <property type="entry name" value="NUCLEOSIDE-DIPHOSPHATE-SUGAR EPIMERASE"/>
    <property type="match status" value="1"/>
</dbReference>
<evidence type="ECO:0000256" key="1">
    <source>
        <dbReference type="ARBA" id="ARBA00022857"/>
    </source>
</evidence>
<name>A0A6C0EI75_9ZZZZ</name>
<evidence type="ECO:0000313" key="5">
    <source>
        <dbReference type="EMBL" id="QHT28876.1"/>
    </source>
</evidence>
<dbReference type="Pfam" id="PF01370">
    <property type="entry name" value="Epimerase"/>
    <property type="match status" value="1"/>
</dbReference>
<sequence>MFNNKSILITGGSGFIGSNILNYFINFKNVKLYNFSLDKEKLEHSSITFIKGDLTNNLDLNQLNQYSYDYIFHQAALVDTTVMDETLMLDTNTNSFKTILDITKRNKAVLVYASSAAVYGNSSPPNCVGNNEQPTNIYGESKLKMDVLALDFKNKNPELNIVGLRYFNVYGPGEDEKGNMASMIYQLFKQMDQDKNPRLFKYGEQKRDFIYVKDVVNANIKAALSKKSGIYNIGTGKARTFNDIVTILNVEMNKKLKIEYFDNPYDFYQNYTEASIENDIDYKPQFTLEEGIGDYRNYLNKNLDNRI</sequence>
<dbReference type="InterPro" id="IPR001509">
    <property type="entry name" value="Epimerase_deHydtase"/>
</dbReference>
<keyword evidence="1" id="KW-0521">NADP</keyword>
<dbReference type="EMBL" id="MN738865">
    <property type="protein sequence ID" value="QHT28876.1"/>
    <property type="molecule type" value="Genomic_DNA"/>
</dbReference>
<dbReference type="Gene3D" id="3.40.50.720">
    <property type="entry name" value="NAD(P)-binding Rossmann-like Domain"/>
    <property type="match status" value="1"/>
</dbReference>
<dbReference type="SUPFAM" id="SSF51735">
    <property type="entry name" value="NAD(P)-binding Rossmann-fold domains"/>
    <property type="match status" value="1"/>
</dbReference>